<protein>
    <recommendedName>
        <fullName evidence="4">PE-PGRS family protein</fullName>
    </recommendedName>
</protein>
<dbReference type="RefSeq" id="WP_409543574.1">
    <property type="nucleotide sequence ID" value="NZ_JBKBDD010000004.1"/>
</dbReference>
<proteinExistence type="predicted"/>
<dbReference type="Proteomes" id="UP001635816">
    <property type="component" value="Unassembled WGS sequence"/>
</dbReference>
<accession>A0ABW9L8R6</accession>
<feature type="region of interest" description="Disordered" evidence="1">
    <location>
        <begin position="288"/>
        <end position="376"/>
    </location>
</feature>
<evidence type="ECO:0008006" key="4">
    <source>
        <dbReference type="Google" id="ProtNLM"/>
    </source>
</evidence>
<name>A0ABW9L8R6_9MYCO</name>
<dbReference type="EMBL" id="JBKBDD010000004">
    <property type="protein sequence ID" value="MFN6544358.1"/>
    <property type="molecule type" value="Genomic_DNA"/>
</dbReference>
<organism evidence="2 3">
    <name type="scientific">Mycolicibacterium nivoides</name>
    <dbReference type="NCBI Taxonomy" id="2487344"/>
    <lineage>
        <taxon>Bacteria</taxon>
        <taxon>Bacillati</taxon>
        <taxon>Actinomycetota</taxon>
        <taxon>Actinomycetes</taxon>
        <taxon>Mycobacteriales</taxon>
        <taxon>Mycobacteriaceae</taxon>
        <taxon>Mycolicibacterium</taxon>
    </lineage>
</organism>
<evidence type="ECO:0000313" key="3">
    <source>
        <dbReference type="Proteomes" id="UP001635816"/>
    </source>
</evidence>
<keyword evidence="3" id="KW-1185">Reference proteome</keyword>
<sequence length="376" mass="38061">MHAGVRPYLSAGIALVGAGVIATAPVNPPPQIHSGGVQLAAAVENPAEVFAPVLQFSQEVIAGLIAAELSDPAPILNQLLMNQIATVNATGAIVVDGIKTAVDVVTGLPAGLSAAADAIVHGDPAQASIEILNAIGTPIIQYVIQSVPSVEYLLQRPLAVAQALVPVVVESAISIPIYLGISYVKPLIDQAVFSIGEVLDAATTLDPGATINALQHGVKDVAMRTIDLANATGAVVHDTRQAVKTALQTQPATTNLALERRVESVTPTDAGAGDDQDVALTSRVAATVDSPASTTHARPNLRSIFGKGNKVRPGQTVASSGGAETDGTDTPAPAKTESPAPASVKSFVKKVKSELNKPAKAPGDNESSGSAGGGEE</sequence>
<reference evidence="2 3" key="1">
    <citation type="submission" date="2024-12" db="EMBL/GenBank/DDBJ databases">
        <title>The coexistence of Mycolicibacterium septicum and Mycolicibacterium nivoides in clinical samples.</title>
        <authorList>
            <person name="Wang C."/>
            <person name="Feng Y."/>
            <person name="Zong Z."/>
        </authorList>
    </citation>
    <scope>NUCLEOTIDE SEQUENCE [LARGE SCALE GENOMIC DNA]</scope>
    <source>
        <strain evidence="2 3">120309</strain>
    </source>
</reference>
<comment type="caution">
    <text evidence="2">The sequence shown here is derived from an EMBL/GenBank/DDBJ whole genome shotgun (WGS) entry which is preliminary data.</text>
</comment>
<evidence type="ECO:0000313" key="2">
    <source>
        <dbReference type="EMBL" id="MFN6544358.1"/>
    </source>
</evidence>
<evidence type="ECO:0000256" key="1">
    <source>
        <dbReference type="SAM" id="MobiDB-lite"/>
    </source>
</evidence>
<gene>
    <name evidence="2" type="ORF">ACK4CT_14290</name>
</gene>